<dbReference type="RefSeq" id="WP_202091958.1">
    <property type="nucleotide sequence ID" value="NZ_CP061035.1"/>
</dbReference>
<dbReference type="AlphaFoldDB" id="A0A974S3K9"/>
<sequence>MTVCRECGAHSAQRVSRGPLTVQIDPDAAYWRGKLLPIVGYRLRILHLLCSRGRASHFAIAIAGSGPDSGASTVSVQISLLRRQLPKGVEIKPIRGFGYELTITEEHMNDLKQRASEHLDALPEDTLAYVVLSISADNKPQAFSTVDGMATFAILGRSIAGTAEFFAQNAKKAHAEEPEA</sequence>
<reference evidence="2" key="1">
    <citation type="submission" date="2020-09" db="EMBL/GenBank/DDBJ databases">
        <title>Sphingomonas sp., a new species isolated from pork steak.</title>
        <authorList>
            <person name="Heidler von Heilborn D."/>
        </authorList>
    </citation>
    <scope>NUCLEOTIDE SEQUENCE [LARGE SCALE GENOMIC DNA]</scope>
</reference>
<protein>
    <submittedName>
        <fullName evidence="1">Response regulator transcription factor</fullName>
    </submittedName>
</protein>
<name>A0A974S3K9_9SPHN</name>
<organism evidence="1 2">
    <name type="scientific">Sphingomonas aliaeris</name>
    <dbReference type="NCBI Taxonomy" id="2759526"/>
    <lineage>
        <taxon>Bacteria</taxon>
        <taxon>Pseudomonadati</taxon>
        <taxon>Pseudomonadota</taxon>
        <taxon>Alphaproteobacteria</taxon>
        <taxon>Sphingomonadales</taxon>
        <taxon>Sphingomonadaceae</taxon>
        <taxon>Sphingomonas</taxon>
    </lineage>
</organism>
<evidence type="ECO:0000313" key="1">
    <source>
        <dbReference type="EMBL" id="QQV76541.1"/>
    </source>
</evidence>
<dbReference type="EMBL" id="CP061035">
    <property type="protein sequence ID" value="QQV76541.1"/>
    <property type="molecule type" value="Genomic_DNA"/>
</dbReference>
<evidence type="ECO:0000313" key="2">
    <source>
        <dbReference type="Proteomes" id="UP000595894"/>
    </source>
</evidence>
<dbReference type="Proteomes" id="UP000595894">
    <property type="component" value="Chromosome"/>
</dbReference>
<keyword evidence="2" id="KW-1185">Reference proteome</keyword>
<dbReference type="InterPro" id="IPR016032">
    <property type="entry name" value="Sig_transdc_resp-reg_C-effctor"/>
</dbReference>
<dbReference type="SUPFAM" id="SSF46894">
    <property type="entry name" value="C-terminal effector domain of the bipartite response regulators"/>
    <property type="match status" value="1"/>
</dbReference>
<dbReference type="GO" id="GO:0003677">
    <property type="term" value="F:DNA binding"/>
    <property type="evidence" value="ECO:0007669"/>
    <property type="project" value="InterPro"/>
</dbReference>
<dbReference type="GO" id="GO:0006355">
    <property type="term" value="P:regulation of DNA-templated transcription"/>
    <property type="evidence" value="ECO:0007669"/>
    <property type="project" value="InterPro"/>
</dbReference>
<accession>A0A974S3K9</accession>
<gene>
    <name evidence="1" type="ORF">H5J25_13925</name>
</gene>
<proteinExistence type="predicted"/>
<dbReference type="KEGG" id="sari:H5J25_13925"/>